<name>A0A0Q9Y0Z9_9BACI</name>
<dbReference type="PATRIC" id="fig|217031.4.peg.1898"/>
<dbReference type="SUPFAM" id="SSF54373">
    <property type="entry name" value="FAD-linked reductases, C-terminal domain"/>
    <property type="match status" value="1"/>
</dbReference>
<dbReference type="InterPro" id="IPR036188">
    <property type="entry name" value="FAD/NAD-bd_sf"/>
</dbReference>
<dbReference type="AlphaFoldDB" id="A0A0Q9Y0Z9"/>
<evidence type="ECO:0000256" key="1">
    <source>
        <dbReference type="ARBA" id="ARBA00023002"/>
    </source>
</evidence>
<comment type="caution">
    <text evidence="3">The sequence shown here is derived from an EMBL/GenBank/DDBJ whole genome shotgun (WGS) entry which is preliminary data.</text>
</comment>
<organism evidence="3 4">
    <name type="scientific">Lederbergia galactosidilytica</name>
    <dbReference type="NCBI Taxonomy" id="217031"/>
    <lineage>
        <taxon>Bacteria</taxon>
        <taxon>Bacillati</taxon>
        <taxon>Bacillota</taxon>
        <taxon>Bacilli</taxon>
        <taxon>Bacillales</taxon>
        <taxon>Bacillaceae</taxon>
        <taxon>Lederbergia</taxon>
    </lineage>
</organism>
<accession>A0A0Q9Y0Z9</accession>
<gene>
    <name evidence="3" type="ORF">ACA29_05685</name>
</gene>
<dbReference type="Gene3D" id="3.30.9.10">
    <property type="entry name" value="D-Amino Acid Oxidase, subunit A, domain 2"/>
    <property type="match status" value="1"/>
</dbReference>
<evidence type="ECO:0000313" key="3">
    <source>
        <dbReference type="EMBL" id="KRG14637.1"/>
    </source>
</evidence>
<keyword evidence="1" id="KW-0560">Oxidoreductase</keyword>
<dbReference type="InterPro" id="IPR006076">
    <property type="entry name" value="FAD-dep_OxRdtase"/>
</dbReference>
<dbReference type="GO" id="GO:0016491">
    <property type="term" value="F:oxidoreductase activity"/>
    <property type="evidence" value="ECO:0007669"/>
    <property type="project" value="UniProtKB-KW"/>
</dbReference>
<reference evidence="3 4" key="1">
    <citation type="submission" date="2015-06" db="EMBL/GenBank/DDBJ databases">
        <title>Genome sequencing project of Bacillus galactosidilyticus PL133.</title>
        <authorList>
            <person name="Gaiero J."/>
            <person name="Nicol R."/>
            <person name="Habash M."/>
        </authorList>
    </citation>
    <scope>NUCLEOTIDE SEQUENCE [LARGE SCALE GENOMIC DNA]</scope>
    <source>
        <strain evidence="3 4">PL133</strain>
    </source>
</reference>
<dbReference type="Pfam" id="PF01266">
    <property type="entry name" value="DAO"/>
    <property type="match status" value="1"/>
</dbReference>
<dbReference type="PANTHER" id="PTHR13847:SF289">
    <property type="entry name" value="GLYCINE OXIDASE"/>
    <property type="match status" value="1"/>
</dbReference>
<dbReference type="GO" id="GO:0005737">
    <property type="term" value="C:cytoplasm"/>
    <property type="evidence" value="ECO:0007669"/>
    <property type="project" value="TreeGrafter"/>
</dbReference>
<protein>
    <recommendedName>
        <fullName evidence="2">FAD dependent oxidoreductase domain-containing protein</fullName>
    </recommendedName>
</protein>
<sequence length="356" mass="39149">MKKTVDVAIIGGGIIGNTIAFFLAKEGLSIALYEAEKISSGTTKAAAGMLGAHSEYIGNNDFYSFARESQNLYWDVKTEVEELSGIEFELATGGILQYQYNPSKNALHSAGRHLTANEIKQAIPYANVPEQGGILFKEDIHVHPEQTCKAFSKAAQSLGVNLYEHTAVRSIQNELITTEDGSVAAKNIVVTAGIGSQTLLPLKMSTVKGQCLKLNGEGVNLPYTLFYEGTYMLQRADNSIVVGATMEFNYHKGITEEGEAQLLNIAENFLHQSSRLPILDQWYGFRPKTVDDLPYIGKMPGENNVYIATGHFRNGILLAPATAKMITDLIKGNAIPKERLHIFDPQRGKYNLSMYY</sequence>
<evidence type="ECO:0000313" key="4">
    <source>
        <dbReference type="Proteomes" id="UP000053881"/>
    </source>
</evidence>
<evidence type="ECO:0000259" key="2">
    <source>
        <dbReference type="Pfam" id="PF01266"/>
    </source>
</evidence>
<dbReference type="SUPFAM" id="SSF51905">
    <property type="entry name" value="FAD/NAD(P)-binding domain"/>
    <property type="match status" value="1"/>
</dbReference>
<feature type="domain" description="FAD dependent oxidoreductase" evidence="2">
    <location>
        <begin position="6"/>
        <end position="329"/>
    </location>
</feature>
<dbReference type="EMBL" id="LGPB01000060">
    <property type="protein sequence ID" value="KRG14637.1"/>
    <property type="molecule type" value="Genomic_DNA"/>
</dbReference>
<dbReference type="Proteomes" id="UP000053881">
    <property type="component" value="Unassembled WGS sequence"/>
</dbReference>
<proteinExistence type="predicted"/>
<dbReference type="PANTHER" id="PTHR13847">
    <property type="entry name" value="SARCOSINE DEHYDROGENASE-RELATED"/>
    <property type="match status" value="1"/>
</dbReference>
<dbReference type="Gene3D" id="3.50.50.60">
    <property type="entry name" value="FAD/NAD(P)-binding domain"/>
    <property type="match status" value="1"/>
</dbReference>